<feature type="active site" evidence="3">
    <location>
        <position position="123"/>
    </location>
</feature>
<comment type="cofactor">
    <cofactor evidence="2 4">
        <name>Fe cation</name>
        <dbReference type="ChEBI" id="CHEBI:24875"/>
    </cofactor>
    <text evidence="2 4">Binds 2 iron ions per subunit.</text>
</comment>
<dbReference type="OrthoDB" id="9766544at2"/>
<evidence type="ECO:0000313" key="5">
    <source>
        <dbReference type="EMBL" id="KYJ86755.1"/>
    </source>
</evidence>
<dbReference type="GO" id="GO:0004748">
    <property type="term" value="F:ribonucleoside-diphosphate reductase activity, thioredoxin disulfide as acceptor"/>
    <property type="evidence" value="ECO:0007669"/>
    <property type="project" value="UniProtKB-EC"/>
</dbReference>
<dbReference type="Gene3D" id="1.10.620.20">
    <property type="entry name" value="Ribonucleotide Reductase, subunit A"/>
    <property type="match status" value="1"/>
</dbReference>
<reference evidence="5 6" key="1">
    <citation type="submission" date="2015-11" db="EMBL/GenBank/DDBJ databases">
        <title>Draft genome of Sulfurovum riftiae 1812E, a member of the Epsilonproteobacteria isolated from the tube of the deep-sea hydrothermal vent tubewom Riftia pachyptila.</title>
        <authorList>
            <person name="Vetriani C."/>
            <person name="Giovannelli D."/>
        </authorList>
    </citation>
    <scope>NUCLEOTIDE SEQUENCE [LARGE SCALE GENOMIC DNA]</scope>
    <source>
        <strain evidence="5 6">1812E</strain>
    </source>
</reference>
<dbReference type="EMBL" id="LNKT01000012">
    <property type="protein sequence ID" value="KYJ86755.1"/>
    <property type="molecule type" value="Genomic_DNA"/>
</dbReference>
<feature type="binding site" evidence="4">
    <location>
        <position position="216"/>
    </location>
    <ligand>
        <name>Fe cation</name>
        <dbReference type="ChEBI" id="CHEBI:24875"/>
        <label>2</label>
    </ligand>
</feature>
<keyword evidence="2 4" id="KW-0479">Metal-binding</keyword>
<keyword evidence="2 4" id="KW-0408">Iron</keyword>
<dbReference type="RefSeq" id="WP_067330071.1">
    <property type="nucleotide sequence ID" value="NZ_LNKT01000012.1"/>
</dbReference>
<dbReference type="InterPro" id="IPR009078">
    <property type="entry name" value="Ferritin-like_SF"/>
</dbReference>
<keyword evidence="2" id="KW-0560">Oxidoreductase</keyword>
<dbReference type="PANTHER" id="PTHR23409">
    <property type="entry name" value="RIBONUCLEOSIDE-DIPHOSPHATE REDUCTASE SMALL CHAIN"/>
    <property type="match status" value="1"/>
</dbReference>
<evidence type="ECO:0000256" key="4">
    <source>
        <dbReference type="PIRSR" id="PIRSR000355-2"/>
    </source>
</evidence>
<protein>
    <recommendedName>
        <fullName evidence="2">Ribonucleoside-diphosphate reductase subunit beta</fullName>
        <ecNumber evidence="2">1.17.4.1</ecNumber>
    </recommendedName>
</protein>
<evidence type="ECO:0000256" key="1">
    <source>
        <dbReference type="ARBA" id="ARBA00009303"/>
    </source>
</evidence>
<feature type="binding site" evidence="4">
    <location>
        <position position="119"/>
    </location>
    <ligand>
        <name>Fe cation</name>
        <dbReference type="ChEBI" id="CHEBI:24875"/>
        <label>1</label>
    </ligand>
</feature>
<comment type="catalytic activity">
    <reaction evidence="2">
        <text>a 2'-deoxyribonucleoside 5'-diphosphate + [thioredoxin]-disulfide + H2O = a ribonucleoside 5'-diphosphate + [thioredoxin]-dithiol</text>
        <dbReference type="Rhea" id="RHEA:23252"/>
        <dbReference type="Rhea" id="RHEA-COMP:10698"/>
        <dbReference type="Rhea" id="RHEA-COMP:10700"/>
        <dbReference type="ChEBI" id="CHEBI:15377"/>
        <dbReference type="ChEBI" id="CHEBI:29950"/>
        <dbReference type="ChEBI" id="CHEBI:50058"/>
        <dbReference type="ChEBI" id="CHEBI:57930"/>
        <dbReference type="ChEBI" id="CHEBI:73316"/>
        <dbReference type="EC" id="1.17.4.1"/>
    </reaction>
</comment>
<feature type="binding site" evidence="4">
    <location>
        <position position="212"/>
    </location>
    <ligand>
        <name>Fe cation</name>
        <dbReference type="ChEBI" id="CHEBI:24875"/>
        <label>2</label>
    </ligand>
</feature>
<gene>
    <name evidence="5" type="ORF">AS592_07970</name>
</gene>
<organism evidence="5 6">
    <name type="scientific">Sulfurovum riftiae</name>
    <dbReference type="NCBI Taxonomy" id="1630136"/>
    <lineage>
        <taxon>Bacteria</taxon>
        <taxon>Pseudomonadati</taxon>
        <taxon>Campylobacterota</taxon>
        <taxon>Epsilonproteobacteria</taxon>
        <taxon>Campylobacterales</taxon>
        <taxon>Sulfurovaceae</taxon>
        <taxon>Sulfurovum</taxon>
    </lineage>
</organism>
<evidence type="ECO:0000256" key="3">
    <source>
        <dbReference type="PIRSR" id="PIRSR000355-1"/>
    </source>
</evidence>
<evidence type="ECO:0000256" key="2">
    <source>
        <dbReference type="PIRNR" id="PIRNR000355"/>
    </source>
</evidence>
<keyword evidence="2" id="KW-0215">Deoxyribonucleotide synthesis</keyword>
<feature type="binding site" evidence="4">
    <location>
        <position position="86"/>
    </location>
    <ligand>
        <name>Fe cation</name>
        <dbReference type="ChEBI" id="CHEBI:24875"/>
        <label>1</label>
    </ligand>
</feature>
<dbReference type="Pfam" id="PF00268">
    <property type="entry name" value="Ribonuc_red_sm"/>
    <property type="match status" value="1"/>
</dbReference>
<dbReference type="SUPFAM" id="SSF47240">
    <property type="entry name" value="Ferritin-like"/>
    <property type="match status" value="1"/>
</dbReference>
<dbReference type="Proteomes" id="UP000075359">
    <property type="component" value="Unassembled WGS sequence"/>
</dbReference>
<comment type="similarity">
    <text evidence="1 2">Belongs to the ribonucleoside diphosphate reductase small chain family.</text>
</comment>
<feature type="binding site" evidence="4">
    <location>
        <position position="180"/>
    </location>
    <ligand>
        <name>Fe cation</name>
        <dbReference type="ChEBI" id="CHEBI:24875"/>
        <label>2</label>
    </ligand>
</feature>
<dbReference type="GO" id="GO:0046872">
    <property type="term" value="F:metal ion binding"/>
    <property type="evidence" value="ECO:0007669"/>
    <property type="project" value="UniProtKB-KW"/>
</dbReference>
<sequence length="337" mass="38700">MDVKHYYNPQGEEILDEKIYGGSPTGFVDFNRSKYRWDSNIYDLMNANTWFPSEVNTSTEKKNFDQLTDNEQSIYKMTFAQLSFNDSAQEEYLSDFRRLANNRLVKSVISLQIMQEVNHSKSYAVLLDACGNSEEVFNLYKYDAALNKKNMQVAEQFAKYIDGGSADKMLLSAMASVNLEGIYFLLGFSYIYLLGDKVPGARDMIKFIARDELNTHLPLFANIFKTIQKENNIATSTIDAAYAMIQDAVNIELEYGKYLLDQFPIMGVTPELMEQTVYNYANDRLVKIGLDPIFEKSETTYLQKLVTKHLEMNEVKSNFFESNVSNYAKSSIDLNDF</sequence>
<dbReference type="InterPro" id="IPR033909">
    <property type="entry name" value="RNR_small"/>
</dbReference>
<feature type="binding site" evidence="4">
    <location>
        <position position="116"/>
    </location>
    <ligand>
        <name>Fe cation</name>
        <dbReference type="ChEBI" id="CHEBI:24875"/>
        <label>2</label>
    </ligand>
</feature>
<dbReference type="CDD" id="cd01049">
    <property type="entry name" value="RNRR2"/>
    <property type="match status" value="1"/>
</dbReference>
<dbReference type="AlphaFoldDB" id="A0A151CGT1"/>
<feature type="binding site" evidence="4">
    <location>
        <position position="116"/>
    </location>
    <ligand>
        <name>Fe cation</name>
        <dbReference type="ChEBI" id="CHEBI:24875"/>
        <label>1</label>
    </ligand>
</feature>
<keyword evidence="6" id="KW-1185">Reference proteome</keyword>
<dbReference type="PANTHER" id="PTHR23409:SF18">
    <property type="entry name" value="RIBONUCLEOSIDE-DIPHOSPHATE REDUCTASE SUBUNIT M2"/>
    <property type="match status" value="1"/>
</dbReference>
<proteinExistence type="inferred from homology"/>
<comment type="function">
    <text evidence="2">Provides the precursors necessary for DNA synthesis. Catalyzes the biosynthesis of deoxyribonucleotides from the corresponding ribonucleotides.</text>
</comment>
<dbReference type="UniPathway" id="UPA00326"/>
<comment type="caution">
    <text evidence="5">The sequence shown here is derived from an EMBL/GenBank/DDBJ whole genome shotgun (WGS) entry which is preliminary data.</text>
</comment>
<dbReference type="InterPro" id="IPR000358">
    <property type="entry name" value="RNR_small_fam"/>
</dbReference>
<dbReference type="GO" id="GO:0009263">
    <property type="term" value="P:deoxyribonucleotide biosynthetic process"/>
    <property type="evidence" value="ECO:0007669"/>
    <property type="project" value="UniProtKB-KW"/>
</dbReference>
<dbReference type="EC" id="1.17.4.1" evidence="2"/>
<accession>A0A151CGT1</accession>
<dbReference type="InterPro" id="IPR012348">
    <property type="entry name" value="RNR-like"/>
</dbReference>
<dbReference type="PIRSF" id="PIRSF000355">
    <property type="entry name" value="NrdB"/>
    <property type="match status" value="1"/>
</dbReference>
<name>A0A151CGT1_9BACT</name>
<evidence type="ECO:0000313" key="6">
    <source>
        <dbReference type="Proteomes" id="UP000075359"/>
    </source>
</evidence>
<dbReference type="STRING" id="1630136.AS592_07970"/>